<dbReference type="AlphaFoldDB" id="A0A1L0BL31"/>
<keyword evidence="9" id="KW-0326">Glycosidase</keyword>
<dbReference type="PANTHER" id="PTHR22993">
    <property type="entry name" value="FORMAMIDOPYRIMIDINE-DNA GLYCOSYLASE"/>
    <property type="match status" value="1"/>
</dbReference>
<dbReference type="Pfam" id="PF01149">
    <property type="entry name" value="Fapy_DNA_glyco"/>
    <property type="match status" value="1"/>
</dbReference>
<dbReference type="SUPFAM" id="SSF46946">
    <property type="entry name" value="S13-like H2TH domain"/>
    <property type="match status" value="1"/>
</dbReference>
<evidence type="ECO:0000256" key="3">
    <source>
        <dbReference type="ARBA" id="ARBA00022763"/>
    </source>
</evidence>
<dbReference type="GO" id="GO:0005634">
    <property type="term" value="C:nucleus"/>
    <property type="evidence" value="ECO:0007669"/>
    <property type="project" value="TreeGrafter"/>
</dbReference>
<evidence type="ECO:0000259" key="11">
    <source>
        <dbReference type="PROSITE" id="PS51068"/>
    </source>
</evidence>
<evidence type="ECO:0000256" key="1">
    <source>
        <dbReference type="ARBA" id="ARBA00001668"/>
    </source>
</evidence>
<evidence type="ECO:0000313" key="13">
    <source>
        <dbReference type="Proteomes" id="UP000182259"/>
    </source>
</evidence>
<feature type="compositionally biased region" description="Basic and acidic residues" evidence="10">
    <location>
        <begin position="414"/>
        <end position="423"/>
    </location>
</feature>
<dbReference type="Gene3D" id="1.10.8.50">
    <property type="match status" value="1"/>
</dbReference>
<organism evidence="12 13">
    <name type="scientific">Sungouiella intermedia</name>
    <dbReference type="NCBI Taxonomy" id="45354"/>
    <lineage>
        <taxon>Eukaryota</taxon>
        <taxon>Fungi</taxon>
        <taxon>Dikarya</taxon>
        <taxon>Ascomycota</taxon>
        <taxon>Saccharomycotina</taxon>
        <taxon>Pichiomycetes</taxon>
        <taxon>Metschnikowiaceae</taxon>
        <taxon>Sungouiella</taxon>
    </lineage>
</organism>
<keyword evidence="8" id="KW-0511">Multifunctional enzyme</keyword>
<evidence type="ECO:0000256" key="9">
    <source>
        <dbReference type="ARBA" id="ARBA00023295"/>
    </source>
</evidence>
<feature type="region of interest" description="Disordered" evidence="10">
    <location>
        <begin position="414"/>
        <end position="433"/>
    </location>
</feature>
<accession>A0A1L0BL31</accession>
<feature type="compositionally biased region" description="Basic residues" evidence="10">
    <location>
        <begin position="424"/>
        <end position="433"/>
    </location>
</feature>
<evidence type="ECO:0000256" key="10">
    <source>
        <dbReference type="SAM" id="MobiDB-lite"/>
    </source>
</evidence>
<keyword evidence="3" id="KW-0227">DNA damage</keyword>
<dbReference type="SMART" id="SM01232">
    <property type="entry name" value="H2TH"/>
    <property type="match status" value="1"/>
</dbReference>
<comment type="similarity">
    <text evidence="2">Belongs to the FPG family.</text>
</comment>
<dbReference type="GO" id="GO:0016829">
    <property type="term" value="F:lyase activity"/>
    <property type="evidence" value="ECO:0007669"/>
    <property type="project" value="UniProtKB-KW"/>
</dbReference>
<name>A0A1L0BL31_9ASCO</name>
<dbReference type="Gene3D" id="3.20.190.10">
    <property type="entry name" value="MutM-like, N-terminal"/>
    <property type="match status" value="1"/>
</dbReference>
<dbReference type="Proteomes" id="UP000182259">
    <property type="component" value="Chromosome II"/>
</dbReference>
<keyword evidence="5" id="KW-0238">DNA-binding</keyword>
<proteinExistence type="inferred from homology"/>
<keyword evidence="6" id="KW-0234">DNA repair</keyword>
<comment type="catalytic activity">
    <reaction evidence="1">
        <text>Hydrolysis of DNA containing ring-opened 7-methylguanine residues, releasing 2,6-diamino-4-hydroxy-5-(N-methyl)formamidopyrimidine.</text>
        <dbReference type="EC" id="3.2.2.23"/>
    </reaction>
</comment>
<dbReference type="InterPro" id="IPR035937">
    <property type="entry name" value="FPG_N"/>
</dbReference>
<dbReference type="InterPro" id="IPR015886">
    <property type="entry name" value="H2TH_FPG"/>
</dbReference>
<evidence type="ECO:0000313" key="12">
    <source>
        <dbReference type="EMBL" id="SGZ51907.1"/>
    </source>
</evidence>
<feature type="domain" description="Formamidopyrimidine-DNA glycosylase catalytic" evidence="11">
    <location>
        <begin position="2"/>
        <end position="221"/>
    </location>
</feature>
<dbReference type="GO" id="GO:0003906">
    <property type="term" value="F:DNA-(apurinic or apyrimidinic site) endonuclease activity"/>
    <property type="evidence" value="ECO:0007669"/>
    <property type="project" value="InterPro"/>
</dbReference>
<dbReference type="GO" id="GO:0008270">
    <property type="term" value="F:zinc ion binding"/>
    <property type="evidence" value="ECO:0007669"/>
    <property type="project" value="InterPro"/>
</dbReference>
<keyword evidence="7" id="KW-0456">Lyase</keyword>
<evidence type="ECO:0000256" key="5">
    <source>
        <dbReference type="ARBA" id="ARBA00023125"/>
    </source>
</evidence>
<keyword evidence="4" id="KW-0378">Hydrolase</keyword>
<dbReference type="GO" id="GO:0008534">
    <property type="term" value="F:oxidized purine nucleobase lesion DNA N-glycosylase activity"/>
    <property type="evidence" value="ECO:0007669"/>
    <property type="project" value="UniProtKB-EC"/>
</dbReference>
<dbReference type="SMART" id="SM00898">
    <property type="entry name" value="Fapy_DNA_glyco"/>
    <property type="match status" value="1"/>
</dbReference>
<evidence type="ECO:0000256" key="8">
    <source>
        <dbReference type="ARBA" id="ARBA00023268"/>
    </source>
</evidence>
<evidence type="ECO:0000256" key="4">
    <source>
        <dbReference type="ARBA" id="ARBA00022801"/>
    </source>
</evidence>
<dbReference type="PROSITE" id="PS51068">
    <property type="entry name" value="FPG_CAT"/>
    <property type="match status" value="1"/>
</dbReference>
<gene>
    <name evidence="12" type="ORF">SAMEA4029009_CIC11G00000005615</name>
</gene>
<reference evidence="13" key="1">
    <citation type="submission" date="2016-10" db="EMBL/GenBank/DDBJ databases">
        <authorList>
            <person name="Geijer C."/>
            <person name="Jareborg N."/>
            <person name="Dainat J."/>
        </authorList>
    </citation>
    <scope>NUCLEOTIDE SEQUENCE [LARGE SCALE GENOMIC DNA]</scope>
    <source>
        <strain evidence="13">PYCC 4715</strain>
    </source>
</reference>
<sequence>MPEVAEVSHVCALLRRNVIGYSIRETRLNVDKLVFPQLKATEEPEKTLLGFESRLLGATVASVGRHGKYFWLRFVKPDHDPTVMLMHFGMTGMVKLRNVDSHLIFMENGGDKKVRKEVEKEIVNEKNAKTVKTMKNVKNVKLEEVKVEIEEVEVQKESGSPEEETFVKAETIKESPNDTVDEISSTAEWPPRFTKFELVFEKQDATPQTLDFAFTDPRRLGRVRFLTGPQYLTDEQLLAEDPLKALGPDYSKDPHRDVENVKDVFVTGDPDPHHHGRPRLAFDEFSRLVLSKKKPIKSLLLDQDKFAGIGNWVSDEILFRAKIHPAEVISNKIADPESEHLQRLYEAIIFVMEESVRVEGNVREFPEDWLMLFRWGKGRKEKQKTKNGYSVDYETIGGRTSCFVRELQKPLKREVTEKEENTRKVKRRVSSKE</sequence>
<dbReference type="InterPro" id="IPR012319">
    <property type="entry name" value="FPG_cat"/>
</dbReference>
<protein>
    <submittedName>
        <fullName evidence="12">CIC11C00000005615</fullName>
    </submittedName>
</protein>
<dbReference type="Pfam" id="PF06831">
    <property type="entry name" value="H2TH"/>
    <property type="match status" value="1"/>
</dbReference>
<evidence type="ECO:0000256" key="2">
    <source>
        <dbReference type="ARBA" id="ARBA00009409"/>
    </source>
</evidence>
<dbReference type="SUPFAM" id="SSF81624">
    <property type="entry name" value="N-terminal domain of MutM-like DNA repair proteins"/>
    <property type="match status" value="1"/>
</dbReference>
<dbReference type="PANTHER" id="PTHR22993:SF9">
    <property type="entry name" value="FORMAMIDOPYRIMIDINE-DNA GLYCOSYLASE"/>
    <property type="match status" value="1"/>
</dbReference>
<evidence type="ECO:0000256" key="6">
    <source>
        <dbReference type="ARBA" id="ARBA00023204"/>
    </source>
</evidence>
<evidence type="ECO:0000256" key="7">
    <source>
        <dbReference type="ARBA" id="ARBA00023239"/>
    </source>
</evidence>
<dbReference type="GO" id="GO:0006284">
    <property type="term" value="P:base-excision repair"/>
    <property type="evidence" value="ECO:0007669"/>
    <property type="project" value="InterPro"/>
</dbReference>
<dbReference type="GO" id="GO:0003684">
    <property type="term" value="F:damaged DNA binding"/>
    <property type="evidence" value="ECO:0007669"/>
    <property type="project" value="InterPro"/>
</dbReference>
<dbReference type="EMBL" id="LT635765">
    <property type="protein sequence ID" value="SGZ51907.1"/>
    <property type="molecule type" value="Genomic_DNA"/>
</dbReference>
<dbReference type="InterPro" id="IPR010979">
    <property type="entry name" value="Ribosomal_uS13-like_H2TH"/>
</dbReference>